<dbReference type="NCBIfam" id="TIGR01730">
    <property type="entry name" value="RND_mfp"/>
    <property type="match status" value="1"/>
</dbReference>
<evidence type="ECO:0000256" key="4">
    <source>
        <dbReference type="SAM" id="SignalP"/>
    </source>
</evidence>
<proteinExistence type="inferred from homology"/>
<keyword evidence="4" id="KW-0732">Signal</keyword>
<feature type="chain" id="PRO_5047182103" evidence="4">
    <location>
        <begin position="25"/>
        <end position="429"/>
    </location>
</feature>
<feature type="domain" description="CusB-like beta-barrel" evidence="5">
    <location>
        <begin position="276"/>
        <end position="345"/>
    </location>
</feature>
<dbReference type="PANTHER" id="PTHR30097:SF15">
    <property type="entry name" value="CATION EFFLUX SYSTEM PROTEIN CUSB"/>
    <property type="match status" value="1"/>
</dbReference>
<feature type="domain" description="CzcB-like barrel-sandwich hybrid" evidence="6">
    <location>
        <begin position="146"/>
        <end position="272"/>
    </location>
</feature>
<keyword evidence="2" id="KW-0813">Transport</keyword>
<comment type="similarity">
    <text evidence="1">Belongs to the membrane fusion protein (MFP) (TC 8.A.1) family.</text>
</comment>
<dbReference type="Pfam" id="PF25954">
    <property type="entry name" value="Beta-barrel_RND_2"/>
    <property type="match status" value="1"/>
</dbReference>
<feature type="compositionally biased region" description="Basic and acidic residues" evidence="3">
    <location>
        <begin position="42"/>
        <end position="55"/>
    </location>
</feature>
<name>A0ABU9TWD7_9GAMM</name>
<feature type="signal peptide" evidence="4">
    <location>
        <begin position="1"/>
        <end position="24"/>
    </location>
</feature>
<sequence>MKLQILPLVISSMMVSSMTNVAFAGENHEEKINTVTNSVSEMAEHKDHEGDHEEHEGEDDHQEHEGEEEHEEHEIEDIDHAGHEGEEEHKEEEGVLHLTPEQQSMIDLEVTELKQEYVANTQNIYGEVVNNRYKTSIISAQSDVKVIRRHAVLGDHVKKGDPLVTLFSDELADRFTELRNNAKEWELVKSMGKSLSGKQRYSRAEANFRQSVTKVIAFGLSTDEIEAQVNKPNKNPLGQFILKAPHSGIIQQDNFLIGQTVTSNESLFTLVDEQDIWVEAQLPADQQLDIEKGTEITLTVGDESYHGTLLQIAHNLSEVTRTRMVRISVDNRDHRLHPGQFARVFMPTETFSLQMVLPETSFTKTPDGDWGVFVQVDEGEYKLEEVEILGEMVGSRIVSGLGRGTKVVTSGTFFLASEQAKAGFDIHNH</sequence>
<comment type="caution">
    <text evidence="7">The sequence shown here is derived from an EMBL/GenBank/DDBJ whole genome shotgun (WGS) entry which is preliminary data.</text>
</comment>
<dbReference type="PANTHER" id="PTHR30097">
    <property type="entry name" value="CATION EFFLUX SYSTEM PROTEIN CUSB"/>
    <property type="match status" value="1"/>
</dbReference>
<dbReference type="InterPro" id="IPR058647">
    <property type="entry name" value="BSH_CzcB-like"/>
</dbReference>
<evidence type="ECO:0000313" key="8">
    <source>
        <dbReference type="Proteomes" id="UP001449225"/>
    </source>
</evidence>
<organism evidence="7 8">
    <name type="scientific">Neptuniibacter pectenicola</name>
    <dbReference type="NCBI Taxonomy" id="1806669"/>
    <lineage>
        <taxon>Bacteria</taxon>
        <taxon>Pseudomonadati</taxon>
        <taxon>Pseudomonadota</taxon>
        <taxon>Gammaproteobacteria</taxon>
        <taxon>Oceanospirillales</taxon>
        <taxon>Oceanospirillaceae</taxon>
        <taxon>Neptuniibacter</taxon>
    </lineage>
</organism>
<evidence type="ECO:0000259" key="6">
    <source>
        <dbReference type="Pfam" id="PF25973"/>
    </source>
</evidence>
<gene>
    <name evidence="7" type="ORF">WNY58_16715</name>
</gene>
<evidence type="ECO:0000256" key="1">
    <source>
        <dbReference type="ARBA" id="ARBA00009477"/>
    </source>
</evidence>
<dbReference type="Pfam" id="PF25973">
    <property type="entry name" value="BSH_CzcB"/>
    <property type="match status" value="1"/>
</dbReference>
<dbReference type="InterPro" id="IPR006143">
    <property type="entry name" value="RND_pump_MFP"/>
</dbReference>
<feature type="compositionally biased region" description="Acidic residues" evidence="3">
    <location>
        <begin position="56"/>
        <end position="76"/>
    </location>
</feature>
<keyword evidence="8" id="KW-1185">Reference proteome</keyword>
<feature type="region of interest" description="Disordered" evidence="3">
    <location>
        <begin position="42"/>
        <end position="76"/>
    </location>
</feature>
<protein>
    <submittedName>
        <fullName evidence="7">Efflux RND transporter periplasmic adaptor subunit</fullName>
    </submittedName>
</protein>
<dbReference type="Proteomes" id="UP001449225">
    <property type="component" value="Unassembled WGS sequence"/>
</dbReference>
<evidence type="ECO:0000313" key="7">
    <source>
        <dbReference type="EMBL" id="MEM5538027.1"/>
    </source>
</evidence>
<dbReference type="RefSeq" id="WP_342855139.1">
    <property type="nucleotide sequence ID" value="NZ_JBBMRA010000028.1"/>
</dbReference>
<reference evidence="7 8" key="1">
    <citation type="submission" date="2024-03" db="EMBL/GenBank/DDBJ databases">
        <title>Community enrichment and isolation of bacterial strains for fucoidan degradation.</title>
        <authorList>
            <person name="Sichert A."/>
        </authorList>
    </citation>
    <scope>NUCLEOTIDE SEQUENCE [LARGE SCALE GENOMIC DNA]</scope>
    <source>
        <strain evidence="7 8">AS76</strain>
    </source>
</reference>
<evidence type="ECO:0000256" key="2">
    <source>
        <dbReference type="ARBA" id="ARBA00022448"/>
    </source>
</evidence>
<evidence type="ECO:0000259" key="5">
    <source>
        <dbReference type="Pfam" id="PF25954"/>
    </source>
</evidence>
<dbReference type="Gene3D" id="2.40.420.20">
    <property type="match status" value="1"/>
</dbReference>
<dbReference type="InterPro" id="IPR051909">
    <property type="entry name" value="MFP_Cation_Efflux"/>
</dbReference>
<dbReference type="EMBL" id="JBBMRA010000028">
    <property type="protein sequence ID" value="MEM5538027.1"/>
    <property type="molecule type" value="Genomic_DNA"/>
</dbReference>
<dbReference type="SUPFAM" id="SSF111369">
    <property type="entry name" value="HlyD-like secretion proteins"/>
    <property type="match status" value="1"/>
</dbReference>
<accession>A0ABU9TWD7</accession>
<dbReference type="Gene3D" id="2.40.30.170">
    <property type="match status" value="1"/>
</dbReference>
<evidence type="ECO:0000256" key="3">
    <source>
        <dbReference type="SAM" id="MobiDB-lite"/>
    </source>
</evidence>
<dbReference type="InterPro" id="IPR058792">
    <property type="entry name" value="Beta-barrel_RND_2"/>
</dbReference>